<keyword evidence="1" id="KW-0808">Transferase</keyword>
<dbReference type="Pfam" id="PF21448">
    <property type="entry name" value="DNMK"/>
    <property type="match status" value="1"/>
</dbReference>
<proteinExistence type="predicted"/>
<reference evidence="1" key="1">
    <citation type="journal article" date="2021" name="Proc. Natl. Acad. Sci. U.S.A.">
        <title>A Catalog of Tens of Thousands of Viruses from Human Metagenomes Reveals Hidden Associations with Chronic Diseases.</title>
        <authorList>
            <person name="Tisza M.J."/>
            <person name="Buck C.B."/>
        </authorList>
    </citation>
    <scope>NUCLEOTIDE SEQUENCE</scope>
    <source>
        <strain evidence="1">CtE6L85</strain>
    </source>
</reference>
<keyword evidence="1" id="KW-0418">Kinase</keyword>
<protein>
    <submittedName>
        <fullName evidence="1">Deoxynucleoside monophosphate kinase</fullName>
    </submittedName>
</protein>
<sequence length="185" mass="21074">MKIIAISGKAQHGKDTTAGFLKSALEADGYKVQVAHYADLLKYICKQFFGWNGQKDDAGRHILQYVGTDVIRTQKPDFWVDFIISMAELFPDAWDYLLIPDCRFPNEIDCIKSAGLDMVHLRVVRKNFTSPLSKEQQAHPSETALDNTTPDYWIVNDGTLKDLQERVIAWLTDCTGFHQTTFDEL</sequence>
<name>A0A8S5QPZ2_9CAUD</name>
<dbReference type="InterPro" id="IPR027417">
    <property type="entry name" value="P-loop_NTPase"/>
</dbReference>
<accession>A0A8S5QPZ2</accession>
<dbReference type="EMBL" id="BK015711">
    <property type="protein sequence ID" value="DAE21294.1"/>
    <property type="molecule type" value="Genomic_DNA"/>
</dbReference>
<dbReference type="SUPFAM" id="SSF52540">
    <property type="entry name" value="P-loop containing nucleoside triphosphate hydrolases"/>
    <property type="match status" value="1"/>
</dbReference>
<evidence type="ECO:0000313" key="1">
    <source>
        <dbReference type="EMBL" id="DAE21294.1"/>
    </source>
</evidence>
<dbReference type="GO" id="GO:0016301">
    <property type="term" value="F:kinase activity"/>
    <property type="evidence" value="ECO:0007669"/>
    <property type="project" value="UniProtKB-KW"/>
</dbReference>
<organism evidence="1">
    <name type="scientific">Siphoviridae sp. ctE6L85</name>
    <dbReference type="NCBI Taxonomy" id="2826202"/>
    <lineage>
        <taxon>Viruses</taxon>
        <taxon>Duplodnaviria</taxon>
        <taxon>Heunggongvirae</taxon>
        <taxon>Uroviricota</taxon>
        <taxon>Caudoviricetes</taxon>
    </lineage>
</organism>
<dbReference type="Gene3D" id="3.40.50.300">
    <property type="entry name" value="P-loop containing nucleotide triphosphate hydrolases"/>
    <property type="match status" value="1"/>
</dbReference>
<dbReference type="InterPro" id="IPR048444">
    <property type="entry name" value="DNMK"/>
</dbReference>